<feature type="coiled-coil region" evidence="1">
    <location>
        <begin position="354"/>
        <end position="387"/>
    </location>
</feature>
<name>A0A481Z3W0_9VIRU</name>
<dbReference type="Gene3D" id="6.10.140.110">
    <property type="match status" value="1"/>
</dbReference>
<evidence type="ECO:0000313" key="2">
    <source>
        <dbReference type="EMBL" id="QBK90593.1"/>
    </source>
</evidence>
<sequence length="492" mass="59169">MLEIFNHYWWPFLVSNDNNSGKALLDIYSIKFLKNKLLVSFILDKKYYFSFFNNYIDFTHHYLKWDSKDRHFFEIILGEFSQKPYFDIDIEIKEEDEKNVDHENIKDTLISAIFDFFSSINIKLDITKNIIVFTSHGIKSSGIKKFSYHIIINKFCCIDNNQNKILYDKIISKIPTEFQKYIDSKVYSSKQQFRIVGSKKQDSNRVKKFNEKWNYFGKEIIYKFTEILESEKHKIMLIMEAGIISHTNSCDILIPYNKNISKENNFKKISLNDKDIDKCMNLLNENEKGNFKLKYVIDSLIILQRLKPSICKICNRIHRSENPFMFIVLSNNLKYVYFNCRREDSNNLFLGSFVEEDIEEIKEVEEVEELEENKEVVKSEKNNKIINENIEKCNFISCNSIALYNYLNDYRAIFCVKHKEEDMKNIVRLRCEYIQCLYRAKYNFPEKNRASFCERHKKQNMINLKEIRQFKNTPEIKKYINYDNWKEPKINF</sequence>
<dbReference type="SMART" id="SM01425">
    <property type="entry name" value="EsV_1_7"/>
    <property type="match status" value="2"/>
</dbReference>
<protein>
    <submittedName>
        <fullName evidence="2">DNA primase</fullName>
    </submittedName>
</protein>
<gene>
    <name evidence="2" type="ORF">LCPAC104_00890</name>
</gene>
<dbReference type="EMBL" id="MK500494">
    <property type="protein sequence ID" value="QBK90593.1"/>
    <property type="molecule type" value="Genomic_DNA"/>
</dbReference>
<keyword evidence="1" id="KW-0175">Coiled coil</keyword>
<accession>A0A481Z3W0</accession>
<evidence type="ECO:0000256" key="1">
    <source>
        <dbReference type="SAM" id="Coils"/>
    </source>
</evidence>
<reference evidence="2" key="1">
    <citation type="journal article" date="2019" name="MBio">
        <title>Virus Genomes from Deep Sea Sediments Expand the Ocean Megavirome and Support Independent Origins of Viral Gigantism.</title>
        <authorList>
            <person name="Backstrom D."/>
            <person name="Yutin N."/>
            <person name="Jorgensen S.L."/>
            <person name="Dharamshi J."/>
            <person name="Homa F."/>
            <person name="Zaremba-Niedwiedzka K."/>
            <person name="Spang A."/>
            <person name="Wolf Y.I."/>
            <person name="Koonin E.V."/>
            <person name="Ettema T.J."/>
        </authorList>
    </citation>
    <scope>NUCLEOTIDE SEQUENCE</scope>
</reference>
<dbReference type="InterPro" id="IPR043822">
    <property type="entry name" value="EsV_1_7_cys"/>
</dbReference>
<proteinExistence type="predicted"/>
<organism evidence="2">
    <name type="scientific">Pithovirus LCPAC104</name>
    <dbReference type="NCBI Taxonomy" id="2506589"/>
    <lineage>
        <taxon>Viruses</taxon>
        <taxon>Pithoviruses</taxon>
    </lineage>
</organism>
<dbReference type="Pfam" id="PF19114">
    <property type="entry name" value="EsV_1_7_cys"/>
    <property type="match status" value="2"/>
</dbReference>